<gene>
    <name evidence="1" type="ORF">JAAARDRAFT_113773</name>
</gene>
<reference evidence="2" key="1">
    <citation type="journal article" date="2014" name="Proc. Natl. Acad. Sci. U.S.A.">
        <title>Extensive sampling of basidiomycete genomes demonstrates inadequacy of the white-rot/brown-rot paradigm for wood decay fungi.</title>
        <authorList>
            <person name="Riley R."/>
            <person name="Salamov A.A."/>
            <person name="Brown D.W."/>
            <person name="Nagy L.G."/>
            <person name="Floudas D."/>
            <person name="Held B.W."/>
            <person name="Levasseur A."/>
            <person name="Lombard V."/>
            <person name="Morin E."/>
            <person name="Otillar R."/>
            <person name="Lindquist E.A."/>
            <person name="Sun H."/>
            <person name="LaButti K.M."/>
            <person name="Schmutz J."/>
            <person name="Jabbour D."/>
            <person name="Luo H."/>
            <person name="Baker S.E."/>
            <person name="Pisabarro A.G."/>
            <person name="Walton J.D."/>
            <person name="Blanchette R.A."/>
            <person name="Henrissat B."/>
            <person name="Martin F."/>
            <person name="Cullen D."/>
            <person name="Hibbett D.S."/>
            <person name="Grigoriev I.V."/>
        </authorList>
    </citation>
    <scope>NUCLEOTIDE SEQUENCE [LARGE SCALE GENOMIC DNA]</scope>
    <source>
        <strain evidence="2">MUCL 33604</strain>
    </source>
</reference>
<evidence type="ECO:0000313" key="2">
    <source>
        <dbReference type="Proteomes" id="UP000027265"/>
    </source>
</evidence>
<evidence type="ECO:0008006" key="3">
    <source>
        <dbReference type="Google" id="ProtNLM"/>
    </source>
</evidence>
<protein>
    <recommendedName>
        <fullName evidence="3">Aspartic peptidase DDI1-type domain-containing protein</fullName>
    </recommendedName>
</protein>
<keyword evidence="2" id="KW-1185">Reference proteome</keyword>
<organism evidence="1 2">
    <name type="scientific">Jaapia argillacea MUCL 33604</name>
    <dbReference type="NCBI Taxonomy" id="933084"/>
    <lineage>
        <taxon>Eukaryota</taxon>
        <taxon>Fungi</taxon>
        <taxon>Dikarya</taxon>
        <taxon>Basidiomycota</taxon>
        <taxon>Agaricomycotina</taxon>
        <taxon>Agaricomycetes</taxon>
        <taxon>Agaricomycetidae</taxon>
        <taxon>Jaapiales</taxon>
        <taxon>Jaapiaceae</taxon>
        <taxon>Jaapia</taxon>
    </lineage>
</organism>
<name>A0A067PG84_9AGAM</name>
<accession>A0A067PG84</accession>
<dbReference type="Proteomes" id="UP000027265">
    <property type="component" value="Unassembled WGS sequence"/>
</dbReference>
<proteinExistence type="predicted"/>
<feature type="non-terminal residue" evidence="1">
    <location>
        <position position="98"/>
    </location>
</feature>
<dbReference type="HOGENOM" id="CLU_138923_0_0_1"/>
<dbReference type="InParanoid" id="A0A067PG84"/>
<sequence>SKSVKASEVLKKLLDTPLTLSVSEVVGLSKEVTGKLQEKDVKDAKVAFVETRDKAELLNLRVTVQGNEIDVFINSGSMLNIVSYNTWAECIKLQINYS</sequence>
<evidence type="ECO:0000313" key="1">
    <source>
        <dbReference type="EMBL" id="KDQ52860.1"/>
    </source>
</evidence>
<feature type="non-terminal residue" evidence="1">
    <location>
        <position position="1"/>
    </location>
</feature>
<dbReference type="AlphaFoldDB" id="A0A067PG84"/>
<dbReference type="OrthoDB" id="5535068at2759"/>
<dbReference type="EMBL" id="KL197737">
    <property type="protein sequence ID" value="KDQ52860.1"/>
    <property type="molecule type" value="Genomic_DNA"/>
</dbReference>